<comment type="caution">
    <text evidence="4">The sequence shown here is derived from an EMBL/GenBank/DDBJ whole genome shotgun (WGS) entry which is preliminary data.</text>
</comment>
<dbReference type="EMBL" id="SMDC01000001">
    <property type="protein sequence ID" value="TCW40128.1"/>
    <property type="molecule type" value="Genomic_DNA"/>
</dbReference>
<proteinExistence type="inferred from homology"/>
<evidence type="ECO:0000256" key="3">
    <source>
        <dbReference type="SAM" id="MobiDB-lite"/>
    </source>
</evidence>
<feature type="region of interest" description="Disordered" evidence="3">
    <location>
        <begin position="467"/>
        <end position="499"/>
    </location>
</feature>
<feature type="compositionally biased region" description="Low complexity" evidence="3">
    <location>
        <begin position="233"/>
        <end position="243"/>
    </location>
</feature>
<protein>
    <submittedName>
        <fullName evidence="4">Carboxysome shell peptide</fullName>
    </submittedName>
</protein>
<feature type="compositionally biased region" description="Low complexity" evidence="3">
    <location>
        <begin position="13"/>
        <end position="36"/>
    </location>
</feature>
<feature type="region of interest" description="Disordered" evidence="3">
    <location>
        <begin position="208"/>
        <end position="263"/>
    </location>
</feature>
<dbReference type="RefSeq" id="WP_132228449.1">
    <property type="nucleotide sequence ID" value="NZ_SMDC01000001.1"/>
</dbReference>
<feature type="region of interest" description="Disordered" evidence="3">
    <location>
        <begin position="1"/>
        <end position="160"/>
    </location>
</feature>
<dbReference type="Pfam" id="PF12288">
    <property type="entry name" value="CsoS2_M"/>
    <property type="match status" value="3"/>
</dbReference>
<dbReference type="Proteomes" id="UP000295247">
    <property type="component" value="Unassembled WGS sequence"/>
</dbReference>
<feature type="compositionally biased region" description="Basic and acidic residues" evidence="3">
    <location>
        <begin position="627"/>
        <end position="647"/>
    </location>
</feature>
<reference evidence="4 5" key="1">
    <citation type="submission" date="2019-03" db="EMBL/GenBank/DDBJ databases">
        <title>Genomic Encyclopedia of Type Strains, Phase IV (KMG-IV): sequencing the most valuable type-strain genomes for metagenomic binning, comparative biology and taxonomic classification.</title>
        <authorList>
            <person name="Goeker M."/>
        </authorList>
    </citation>
    <scope>NUCLEOTIDE SEQUENCE [LARGE SCALE GENOMIC DNA]</scope>
    <source>
        <strain evidence="4 5">DSM 203</strain>
    </source>
</reference>
<comment type="similarity">
    <text evidence="2">Belongs to the CsoS2 family.</text>
</comment>
<sequence>MAEPTRENSLNGRAAAIARRRAQASGGKRAASGGAPAPAPAAPPVSAPLPRNGERVAPAAGRREAMARRQRIAESGGRALPASRSRSAARTEPRAAAQTRRRAQRPESASTEGASTAGAGRTRAESPSPRRVARPGSPPRRARARAASTAREGTHPAGRVLAMARRAAVSGRGKAGLEAIGGRSRDAAATTLMRRAGASSREIARRVREQRCEHGKGGESCPRPTGRTRRQGSARAEGASGRGETSETARGLPVSGTRLGRAARTTGDEAGVCRTVTGTEYFGAELFQEFCGQRPEPPSPLPVVSTPAGQRVTGARVGRGERVTGDERGAGRSLTGTPYTEPGPEGAPPKVAHDTTLAQRPITGTSLGRGARTTGDEAGACRRITGDEYLGSGHFRQHCEQVPAPEGGVKIGVTPTWSGQRLSGTQVGSAARVTGDAAGRCETVTGSDYLGPLHYQQHCEPEALAAQAARRPESRPGGADLTGIQPGIAGPSTGQRRGRCQSITGTPYVGESALAAVCDPAARAPTEDGTPVEFGEDFPQPLGGGHWQGVVFSRPEATPRATPRVTGASAGGSARITGPFGLSSGVVTGTEEFRARRPSGAEQPAPGLIPAPVATPEAAVRARVTGEGRDGGTRITGDDWGRGERVTGTEGSSASARNPTRRGGPMGPFAGARALRGQRQPEEAPPLQVTGASGGSDRGALVTVSGGARG</sequence>
<keyword evidence="1" id="KW-0677">Repeat</keyword>
<dbReference type="AlphaFoldDB" id="A0A4R4AL10"/>
<feature type="region of interest" description="Disordered" evidence="3">
    <location>
        <begin position="558"/>
        <end position="585"/>
    </location>
</feature>
<feature type="region of interest" description="Disordered" evidence="3">
    <location>
        <begin position="316"/>
        <end position="375"/>
    </location>
</feature>
<evidence type="ECO:0000313" key="5">
    <source>
        <dbReference type="Proteomes" id="UP000295247"/>
    </source>
</evidence>
<evidence type="ECO:0000313" key="4">
    <source>
        <dbReference type="EMBL" id="TCW40128.1"/>
    </source>
</evidence>
<name>A0A4R4AL10_MARGR</name>
<feature type="compositionally biased region" description="Polar residues" evidence="3">
    <location>
        <begin position="356"/>
        <end position="366"/>
    </location>
</feature>
<feature type="compositionally biased region" description="Basic and acidic residues" evidence="3">
    <location>
        <begin position="208"/>
        <end position="217"/>
    </location>
</feature>
<evidence type="ECO:0000256" key="1">
    <source>
        <dbReference type="ARBA" id="ARBA00022737"/>
    </source>
</evidence>
<dbReference type="InterPro" id="IPR020990">
    <property type="entry name" value="CSOS2/2B"/>
</dbReference>
<feature type="region of interest" description="Disordered" evidence="3">
    <location>
        <begin position="627"/>
        <end position="710"/>
    </location>
</feature>
<evidence type="ECO:0000256" key="2">
    <source>
        <dbReference type="ARBA" id="ARBA00024044"/>
    </source>
</evidence>
<accession>A0A4R4AL10</accession>
<feature type="compositionally biased region" description="Basic and acidic residues" evidence="3">
    <location>
        <begin position="318"/>
        <end position="330"/>
    </location>
</feature>
<feature type="compositionally biased region" description="Polar residues" evidence="3">
    <location>
        <begin position="649"/>
        <end position="658"/>
    </location>
</feature>
<dbReference type="GO" id="GO:0043886">
    <property type="term" value="F:structural constituent of carboxysome shell"/>
    <property type="evidence" value="ECO:0007669"/>
    <property type="project" value="InterPro"/>
</dbReference>
<organism evidence="4 5">
    <name type="scientific">Marichromatium gracile</name>
    <name type="common">Chromatium gracile</name>
    <dbReference type="NCBI Taxonomy" id="1048"/>
    <lineage>
        <taxon>Bacteria</taxon>
        <taxon>Pseudomonadati</taxon>
        <taxon>Pseudomonadota</taxon>
        <taxon>Gammaproteobacteria</taxon>
        <taxon>Chromatiales</taxon>
        <taxon>Chromatiaceae</taxon>
        <taxon>Marichromatium</taxon>
    </lineage>
</organism>
<gene>
    <name evidence="4" type="ORF">EDC29_101545</name>
</gene>
<feature type="compositionally biased region" description="Low complexity" evidence="3">
    <location>
        <begin position="78"/>
        <end position="98"/>
    </location>
</feature>
<feature type="compositionally biased region" description="Pro residues" evidence="3">
    <location>
        <begin position="37"/>
        <end position="47"/>
    </location>
</feature>
<feature type="compositionally biased region" description="Low complexity" evidence="3">
    <location>
        <begin position="106"/>
        <end position="130"/>
    </location>
</feature>